<proteinExistence type="predicted"/>
<sequence>MPISNGAACEFTEAEVARELARMGSGKALDLKGLSIEMLRWGGPKCLQRSAHNIDMQDLHQLFSLPSAQLGWYILSVDQERTSAMVTTNQEQPLE</sequence>
<dbReference type="Proteomes" id="UP001633002">
    <property type="component" value="Unassembled WGS sequence"/>
</dbReference>
<dbReference type="AlphaFoldDB" id="A0ABD3H8R0"/>
<gene>
    <name evidence="1" type="ORF">R1sor_014132</name>
</gene>
<name>A0ABD3H8R0_9MARC</name>
<organism evidence="1 2">
    <name type="scientific">Riccia sorocarpa</name>
    <dbReference type="NCBI Taxonomy" id="122646"/>
    <lineage>
        <taxon>Eukaryota</taxon>
        <taxon>Viridiplantae</taxon>
        <taxon>Streptophyta</taxon>
        <taxon>Embryophyta</taxon>
        <taxon>Marchantiophyta</taxon>
        <taxon>Marchantiopsida</taxon>
        <taxon>Marchantiidae</taxon>
        <taxon>Marchantiales</taxon>
        <taxon>Ricciaceae</taxon>
        <taxon>Riccia</taxon>
    </lineage>
</organism>
<accession>A0ABD3H8R0</accession>
<comment type="caution">
    <text evidence="1">The sequence shown here is derived from an EMBL/GenBank/DDBJ whole genome shotgun (WGS) entry which is preliminary data.</text>
</comment>
<evidence type="ECO:0000313" key="1">
    <source>
        <dbReference type="EMBL" id="KAL3687823.1"/>
    </source>
</evidence>
<keyword evidence="2" id="KW-1185">Reference proteome</keyword>
<evidence type="ECO:0000313" key="2">
    <source>
        <dbReference type="Proteomes" id="UP001633002"/>
    </source>
</evidence>
<dbReference type="EMBL" id="JBJQOH010000004">
    <property type="protein sequence ID" value="KAL3687823.1"/>
    <property type="molecule type" value="Genomic_DNA"/>
</dbReference>
<protein>
    <submittedName>
        <fullName evidence="1">Uncharacterized protein</fullName>
    </submittedName>
</protein>
<reference evidence="1 2" key="1">
    <citation type="submission" date="2024-09" db="EMBL/GenBank/DDBJ databases">
        <title>Chromosome-scale assembly of Riccia sorocarpa.</title>
        <authorList>
            <person name="Paukszto L."/>
        </authorList>
    </citation>
    <scope>NUCLEOTIDE SEQUENCE [LARGE SCALE GENOMIC DNA]</scope>
    <source>
        <strain evidence="1">LP-2024</strain>
        <tissue evidence="1">Aerial parts of the thallus</tissue>
    </source>
</reference>